<dbReference type="InterPro" id="IPR040213">
    <property type="entry name" value="GIR2-like"/>
</dbReference>
<dbReference type="GO" id="GO:0051246">
    <property type="term" value="P:regulation of protein metabolic process"/>
    <property type="evidence" value="ECO:0007669"/>
    <property type="project" value="UniProtKB-ARBA"/>
</dbReference>
<feature type="coiled-coil region" evidence="1">
    <location>
        <begin position="107"/>
        <end position="141"/>
    </location>
</feature>
<protein>
    <submittedName>
        <fullName evidence="5">RWD domain-containing protein</fullName>
    </submittedName>
</protein>
<evidence type="ECO:0000259" key="2">
    <source>
        <dbReference type="PROSITE" id="PS50908"/>
    </source>
</evidence>
<dbReference type="SMART" id="SM00591">
    <property type="entry name" value="RWD"/>
    <property type="match status" value="1"/>
</dbReference>
<dbReference type="PROSITE" id="PS50908">
    <property type="entry name" value="RWD"/>
    <property type="match status" value="1"/>
</dbReference>
<feature type="domain" description="RWD" evidence="2">
    <location>
        <begin position="9"/>
        <end position="117"/>
    </location>
</feature>
<reference evidence="3 4" key="2">
    <citation type="submission" date="2018-11" db="EMBL/GenBank/DDBJ databases">
        <authorList>
            <consortium name="Pathogen Informatics"/>
        </authorList>
    </citation>
    <scope>NUCLEOTIDE SEQUENCE [LARGE SCALE GENOMIC DNA]</scope>
</reference>
<dbReference type="InterPro" id="IPR006575">
    <property type="entry name" value="RWD_dom"/>
</dbReference>
<keyword evidence="1" id="KW-0175">Coiled coil</keyword>
<dbReference type="FunFam" id="3.10.110.10:FF:000050">
    <property type="entry name" value="eIF-2-alpha kinase GCN2"/>
    <property type="match status" value="1"/>
</dbReference>
<dbReference type="AlphaFoldDB" id="A0A0N5CW20"/>
<proteinExistence type="predicted"/>
<dbReference type="PANTHER" id="PTHR12292">
    <property type="entry name" value="RWD DOMAIN-CONTAINING PROTEIN"/>
    <property type="match status" value="1"/>
</dbReference>
<dbReference type="Gene3D" id="3.10.110.10">
    <property type="entry name" value="Ubiquitin Conjugating Enzyme"/>
    <property type="match status" value="1"/>
</dbReference>
<name>A0A0N5CW20_THECL</name>
<dbReference type="InterPro" id="IPR016135">
    <property type="entry name" value="UBQ-conjugating_enzyme/RWD"/>
</dbReference>
<evidence type="ECO:0000313" key="3">
    <source>
        <dbReference type="EMBL" id="VDN01640.1"/>
    </source>
</evidence>
<dbReference type="Proteomes" id="UP000276776">
    <property type="component" value="Unassembled WGS sequence"/>
</dbReference>
<dbReference type="GO" id="GO:0033554">
    <property type="term" value="P:cellular response to stress"/>
    <property type="evidence" value="ECO:0007669"/>
    <property type="project" value="UniProtKB-ARBA"/>
</dbReference>
<dbReference type="Pfam" id="PF05773">
    <property type="entry name" value="RWD"/>
    <property type="match status" value="1"/>
</dbReference>
<evidence type="ECO:0000313" key="4">
    <source>
        <dbReference type="Proteomes" id="UP000276776"/>
    </source>
</evidence>
<accession>A0A0N5CW20</accession>
<keyword evidence="4" id="KW-1185">Reference proteome</keyword>
<dbReference type="EMBL" id="UYYF01004291">
    <property type="protein sequence ID" value="VDN01640.1"/>
    <property type="molecule type" value="Genomic_DNA"/>
</dbReference>
<reference evidence="5" key="1">
    <citation type="submission" date="2017-02" db="UniProtKB">
        <authorList>
            <consortium name="WormBaseParasite"/>
        </authorList>
    </citation>
    <scope>IDENTIFICATION</scope>
</reference>
<evidence type="ECO:0000313" key="5">
    <source>
        <dbReference type="WBParaSite" id="TCLT_0000453001-mRNA-1"/>
    </source>
</evidence>
<gene>
    <name evidence="3" type="ORF">TCLT_LOCUS4519</name>
</gene>
<dbReference type="OMA" id="QWDEHKK"/>
<dbReference type="OrthoDB" id="277175at2759"/>
<dbReference type="GO" id="GO:0009893">
    <property type="term" value="P:positive regulation of metabolic process"/>
    <property type="evidence" value="ECO:0007669"/>
    <property type="project" value="UniProtKB-ARBA"/>
</dbReference>
<dbReference type="GO" id="GO:0010468">
    <property type="term" value="P:regulation of gene expression"/>
    <property type="evidence" value="ECO:0007669"/>
    <property type="project" value="UniProtKB-ARBA"/>
</dbReference>
<dbReference type="WBParaSite" id="TCLT_0000453001-mRNA-1">
    <property type="protein sequence ID" value="TCLT_0000453001-mRNA-1"/>
    <property type="gene ID" value="TCLT_0000453001"/>
</dbReference>
<evidence type="ECO:0000256" key="1">
    <source>
        <dbReference type="SAM" id="Coils"/>
    </source>
</evidence>
<sequence>MDYKETQVQELEALEAIYPGEMEIVSDEYPNIAVKISLCSHERKETPHAFQVTLSLWLSVDYPDAIPKIEVTGIESKFSDERIGKVQKMLTNVAIENLGMPMIFTIVSALQDEIGHLIEELKAEEIEAEQLAIQKKEAQEQKKFEGTRVTPEVFLAWKINFDTEMQAIKKKENLASFIRESQISGKLTGRQLFLRDATLNLSDVALMEAAGTEIGFDESLFQEDVGDLNSDISDGEDQ</sequence>
<dbReference type="SUPFAM" id="SSF54495">
    <property type="entry name" value="UBC-like"/>
    <property type="match status" value="1"/>
</dbReference>
<organism evidence="5">
    <name type="scientific">Thelazia callipaeda</name>
    <name type="common">Oriental eyeworm</name>
    <name type="synonym">Parasitic nematode</name>
    <dbReference type="NCBI Taxonomy" id="103827"/>
    <lineage>
        <taxon>Eukaryota</taxon>
        <taxon>Metazoa</taxon>
        <taxon>Ecdysozoa</taxon>
        <taxon>Nematoda</taxon>
        <taxon>Chromadorea</taxon>
        <taxon>Rhabditida</taxon>
        <taxon>Spirurina</taxon>
        <taxon>Spiruromorpha</taxon>
        <taxon>Thelazioidea</taxon>
        <taxon>Thelaziidae</taxon>
        <taxon>Thelazia</taxon>
    </lineage>
</organism>
<dbReference type="STRING" id="103827.A0A0N5CW20"/>